<dbReference type="OrthoDB" id="6372288at2"/>
<accession>A0A077F611</accession>
<organism evidence="1 2">
    <name type="scientific">Pseudomonas alkylphenolica</name>
    <dbReference type="NCBI Taxonomy" id="237609"/>
    <lineage>
        <taxon>Bacteria</taxon>
        <taxon>Pseudomonadati</taxon>
        <taxon>Pseudomonadota</taxon>
        <taxon>Gammaproteobacteria</taxon>
        <taxon>Pseudomonadales</taxon>
        <taxon>Pseudomonadaceae</taxon>
        <taxon>Pseudomonas</taxon>
    </lineage>
</organism>
<gene>
    <name evidence="1" type="ORF">PSAKL28_16880</name>
</gene>
<sequence length="70" mass="7409">MTTSAIIEACTKAGGQSALSRAIGCTPQAVQRMCATGRVPAERVLQIEKVTGVSRHKLRPDLYPNGIEVA</sequence>
<protein>
    <submittedName>
        <fullName evidence="1">Cytoplasmic chaperone TorD</fullName>
    </submittedName>
</protein>
<dbReference type="SUPFAM" id="SSF47413">
    <property type="entry name" value="lambda repressor-like DNA-binding domains"/>
    <property type="match status" value="1"/>
</dbReference>
<evidence type="ECO:0000313" key="2">
    <source>
        <dbReference type="Proteomes" id="UP000028931"/>
    </source>
</evidence>
<reference evidence="1 2" key="1">
    <citation type="submission" date="2014-07" db="EMBL/GenBank/DDBJ databases">
        <authorList>
            <person name="Lee K."/>
            <person name="Lim J.Y."/>
            <person name="Hwang I."/>
        </authorList>
    </citation>
    <scope>NUCLEOTIDE SEQUENCE [LARGE SCALE GENOMIC DNA]</scope>
    <source>
        <strain evidence="1 2">KL28</strain>
    </source>
</reference>
<name>A0A077F611_9PSED</name>
<dbReference type="eggNOG" id="COG4197">
    <property type="taxonomic scope" value="Bacteria"/>
</dbReference>
<dbReference type="Proteomes" id="UP000028931">
    <property type="component" value="Chromosome"/>
</dbReference>
<dbReference type="KEGG" id="palk:PSAKL28_16880"/>
<evidence type="ECO:0000313" key="1">
    <source>
        <dbReference type="EMBL" id="AIL60913.1"/>
    </source>
</evidence>
<dbReference type="InterPro" id="IPR010982">
    <property type="entry name" value="Lambda_DNA-bd_dom_sf"/>
</dbReference>
<dbReference type="EMBL" id="CP009048">
    <property type="protein sequence ID" value="AIL60913.1"/>
    <property type="molecule type" value="Genomic_DNA"/>
</dbReference>
<dbReference type="Pfam" id="PF15943">
    <property type="entry name" value="YdaS_toxin"/>
    <property type="match status" value="1"/>
</dbReference>
<dbReference type="AlphaFoldDB" id="A0A077F611"/>
<dbReference type="InterPro" id="IPR031856">
    <property type="entry name" value="YdaS_toxin-like"/>
</dbReference>
<proteinExistence type="predicted"/>
<dbReference type="Gene3D" id="1.10.260.40">
    <property type="entry name" value="lambda repressor-like DNA-binding domains"/>
    <property type="match status" value="1"/>
</dbReference>
<dbReference type="HOGENOM" id="CLU_173998_4_0_6"/>
<dbReference type="RefSeq" id="WP_038608982.1">
    <property type="nucleotide sequence ID" value="NZ_CP009048.1"/>
</dbReference>
<dbReference type="GO" id="GO:0003677">
    <property type="term" value="F:DNA binding"/>
    <property type="evidence" value="ECO:0007669"/>
    <property type="project" value="InterPro"/>
</dbReference>